<protein>
    <submittedName>
        <fullName evidence="3">AAA family ATPase</fullName>
    </submittedName>
</protein>
<dbReference type="RefSeq" id="WP_262427332.1">
    <property type="nucleotide sequence ID" value="NZ_JACRTJ010000014.1"/>
</dbReference>
<dbReference type="SUPFAM" id="SSF52540">
    <property type="entry name" value="P-loop containing nucleoside triphosphate hydrolases"/>
    <property type="match status" value="1"/>
</dbReference>
<accession>A0ABR7NTH9</accession>
<dbReference type="Proteomes" id="UP000647491">
    <property type="component" value="Unassembled WGS sequence"/>
</dbReference>
<organism evidence="3 4">
    <name type="scientific">Enterocloster hominis</name>
    <name type="common">ex Liu et al. 2021</name>
    <dbReference type="NCBI Taxonomy" id="2763663"/>
    <lineage>
        <taxon>Bacteria</taxon>
        <taxon>Bacillati</taxon>
        <taxon>Bacillota</taxon>
        <taxon>Clostridia</taxon>
        <taxon>Lachnospirales</taxon>
        <taxon>Lachnospiraceae</taxon>
        <taxon>Enterocloster</taxon>
    </lineage>
</organism>
<dbReference type="InterPro" id="IPR027417">
    <property type="entry name" value="P-loop_NTPase"/>
</dbReference>
<name>A0ABR7NTH9_9FIRM</name>
<feature type="domain" description="HTH-like" evidence="2">
    <location>
        <begin position="219"/>
        <end position="289"/>
    </location>
</feature>
<dbReference type="PANTHER" id="PTHR37291:SF1">
    <property type="entry name" value="TYPE IV METHYL-DIRECTED RESTRICTION ENZYME ECOKMCRB SUBUNIT"/>
    <property type="match status" value="1"/>
</dbReference>
<dbReference type="Pfam" id="PF24718">
    <property type="entry name" value="HTH_73"/>
    <property type="match status" value="1"/>
</dbReference>
<sequence length="627" mass="72088">MEFTEAIEIIKNIVPESSVNEYDGIMVKRLEASNTLDEGRTTNQTHIAISGEQMNMFPYLMADGYFKCDYNDRDEQLKKYFITQIPLYIYKDNVMYLADGEESGISFGNEKSRCVRASIVRSRRKGQADQVQLSLTTIDDPAFVSFRRLLHTGDYLVILKHKEKLVYDCIGIKANDETRGEYNISALNNKFYKLPTNTKVDIKELIEIKNAEIENRKFTVDELGTILKEMYGNAEDKMQVASIHIFGIKYGKNIIENEFKAPDIIKTAGLNESYSTELQKALNIYRCLDKNTYGISISCCDNALEENKESVKRKTGAENILFYGVPGAGKSHEIKTKYCDDEKYMERVVFHPDYTYSDFVGQILPRVEKDKDGNDKLKYVFTPGPFTKLLKNAQNDPGNYYYLVIEELNRGNAPAIFGEVFQLLDRKDEEDFSIEEVGESEYGISNYEVAKEVYGDEKHQVRIPSNMFILATMNTADQNVFTLDTAFQRRWNMRQIENNFDKSEHSKDIIAGTKVSWGAFATVINDMVIDINVDMASSEDKRLGTYFARKKELEADRFSEKVLKYLWDDAFKMDKTAIFNENCKSLEDVVITYETATSDKLAAVLRTSVYEKMLLKMQQKNIDNNEN</sequence>
<evidence type="ECO:0000313" key="4">
    <source>
        <dbReference type="Proteomes" id="UP000647491"/>
    </source>
</evidence>
<dbReference type="InterPro" id="IPR056975">
    <property type="entry name" value="HTH_73"/>
</dbReference>
<evidence type="ECO:0000313" key="3">
    <source>
        <dbReference type="EMBL" id="MBC8598871.1"/>
    </source>
</evidence>
<feature type="domain" description="ATPase dynein-related AAA" evidence="1">
    <location>
        <begin position="319"/>
        <end position="490"/>
    </location>
</feature>
<dbReference type="PANTHER" id="PTHR37291">
    <property type="entry name" value="5-METHYLCYTOSINE-SPECIFIC RESTRICTION ENZYME B"/>
    <property type="match status" value="1"/>
</dbReference>
<comment type="caution">
    <text evidence="3">The sequence shown here is derived from an EMBL/GenBank/DDBJ whole genome shotgun (WGS) entry which is preliminary data.</text>
</comment>
<evidence type="ECO:0000259" key="1">
    <source>
        <dbReference type="Pfam" id="PF07728"/>
    </source>
</evidence>
<reference evidence="3 4" key="1">
    <citation type="submission" date="2020-08" db="EMBL/GenBank/DDBJ databases">
        <title>Genome public.</title>
        <authorList>
            <person name="Liu C."/>
            <person name="Sun Q."/>
        </authorList>
    </citation>
    <scope>NUCLEOTIDE SEQUENCE [LARGE SCALE GENOMIC DNA]</scope>
    <source>
        <strain evidence="3 4">BX10</strain>
    </source>
</reference>
<proteinExistence type="predicted"/>
<dbReference type="EMBL" id="JACRTJ010000014">
    <property type="protein sequence ID" value="MBC8598871.1"/>
    <property type="molecule type" value="Genomic_DNA"/>
</dbReference>
<keyword evidence="4" id="KW-1185">Reference proteome</keyword>
<evidence type="ECO:0000259" key="2">
    <source>
        <dbReference type="Pfam" id="PF24718"/>
    </source>
</evidence>
<gene>
    <name evidence="3" type="ORF">H8708_06455</name>
</gene>
<dbReference type="InterPro" id="IPR052934">
    <property type="entry name" value="Methyl-DNA_Rec/Restrict_Enz"/>
</dbReference>
<dbReference type="InterPro" id="IPR011704">
    <property type="entry name" value="ATPase_dyneun-rel_AAA"/>
</dbReference>
<dbReference type="Pfam" id="PF07728">
    <property type="entry name" value="AAA_5"/>
    <property type="match status" value="1"/>
</dbReference>
<dbReference type="Gene3D" id="3.40.50.300">
    <property type="entry name" value="P-loop containing nucleotide triphosphate hydrolases"/>
    <property type="match status" value="1"/>
</dbReference>